<gene>
    <name evidence="7" type="ORF">MNBD_GAMMA21-356</name>
</gene>
<accession>A0A3B0ZTF2</accession>
<dbReference type="Pfam" id="PF02321">
    <property type="entry name" value="OEP"/>
    <property type="match status" value="1"/>
</dbReference>
<dbReference type="InterPro" id="IPR051906">
    <property type="entry name" value="TolC-like"/>
</dbReference>
<dbReference type="Gene3D" id="1.20.1600.10">
    <property type="entry name" value="Outer membrane efflux proteins (OEP)"/>
    <property type="match status" value="1"/>
</dbReference>
<keyword evidence="4" id="KW-0812">Transmembrane</keyword>
<keyword evidence="2" id="KW-0813">Transport</keyword>
<proteinExistence type="predicted"/>
<organism evidence="7">
    <name type="scientific">hydrothermal vent metagenome</name>
    <dbReference type="NCBI Taxonomy" id="652676"/>
    <lineage>
        <taxon>unclassified sequences</taxon>
        <taxon>metagenomes</taxon>
        <taxon>ecological metagenomes</taxon>
    </lineage>
</organism>
<reference evidence="7" key="1">
    <citation type="submission" date="2018-06" db="EMBL/GenBank/DDBJ databases">
        <authorList>
            <person name="Zhirakovskaya E."/>
        </authorList>
    </citation>
    <scope>NUCLEOTIDE SEQUENCE</scope>
</reference>
<keyword evidence="6" id="KW-0998">Cell outer membrane</keyword>
<dbReference type="GO" id="GO:0015562">
    <property type="term" value="F:efflux transmembrane transporter activity"/>
    <property type="evidence" value="ECO:0007669"/>
    <property type="project" value="InterPro"/>
</dbReference>
<keyword evidence="5" id="KW-0472">Membrane</keyword>
<evidence type="ECO:0000256" key="5">
    <source>
        <dbReference type="ARBA" id="ARBA00023136"/>
    </source>
</evidence>
<evidence type="ECO:0000256" key="6">
    <source>
        <dbReference type="ARBA" id="ARBA00023237"/>
    </source>
</evidence>
<evidence type="ECO:0000256" key="1">
    <source>
        <dbReference type="ARBA" id="ARBA00004442"/>
    </source>
</evidence>
<dbReference type="GO" id="GO:1990281">
    <property type="term" value="C:efflux pump complex"/>
    <property type="evidence" value="ECO:0007669"/>
    <property type="project" value="TreeGrafter"/>
</dbReference>
<evidence type="ECO:0008006" key="8">
    <source>
        <dbReference type="Google" id="ProtNLM"/>
    </source>
</evidence>
<keyword evidence="3" id="KW-1134">Transmembrane beta strand</keyword>
<dbReference type="GO" id="GO:0015288">
    <property type="term" value="F:porin activity"/>
    <property type="evidence" value="ECO:0007669"/>
    <property type="project" value="TreeGrafter"/>
</dbReference>
<evidence type="ECO:0000313" key="7">
    <source>
        <dbReference type="EMBL" id="VAW91353.1"/>
    </source>
</evidence>
<protein>
    <recommendedName>
        <fullName evidence="8">Outer membrane efflux protein</fullName>
    </recommendedName>
</protein>
<dbReference type="EMBL" id="UOFR01000010">
    <property type="protein sequence ID" value="VAW91353.1"/>
    <property type="molecule type" value="Genomic_DNA"/>
</dbReference>
<dbReference type="InterPro" id="IPR003423">
    <property type="entry name" value="OMP_efflux"/>
</dbReference>
<sequence>MGQFTHITLIFFIFTVSSKVVNAKGDSKKILPDPLTLEYALSLADEAHPDLLIQDARILNAQASKDSIEASTGFGVTLDLGAYVTDEDRLQTFKSRDHLRAGVIVSKTLYDFGYTNERVSAAGQLVDSEQWRYRQARGLRRLAISEAYYNVLLSDLQFSQYNEAMSVGYVNFDKAKDRRELGKSTDLEVLETESEYQKLRVLRYKSENLQRSTRANLAEVLNRPNQLPARLAIPRLAVLSRKLPEVEELQEQAQKSNYDIRAARYVVQSAETALAAARNLNNPKLDALLTAYEYETDFGTVDELTAALNLTYDLYQPEQKSVIATQLANLYSARAQLQKIESDLRQSVLQLWHEIEELSVRRESLDVLLQLREIKLEQSRALYEMEVTADLGFSMVELTEAQYTQAQNDYQLALAWGKLDLLTGNLILSKYENKSVEAIGSHNEPAQ</sequence>
<dbReference type="SUPFAM" id="SSF56954">
    <property type="entry name" value="Outer membrane efflux proteins (OEP)"/>
    <property type="match status" value="1"/>
</dbReference>
<evidence type="ECO:0000256" key="3">
    <source>
        <dbReference type="ARBA" id="ARBA00022452"/>
    </source>
</evidence>
<name>A0A3B0ZTF2_9ZZZZ</name>
<comment type="subcellular location">
    <subcellularLocation>
        <location evidence="1">Cell outer membrane</location>
    </subcellularLocation>
</comment>
<evidence type="ECO:0000256" key="4">
    <source>
        <dbReference type="ARBA" id="ARBA00022692"/>
    </source>
</evidence>
<dbReference type="GO" id="GO:0009279">
    <property type="term" value="C:cell outer membrane"/>
    <property type="evidence" value="ECO:0007669"/>
    <property type="project" value="UniProtKB-SubCell"/>
</dbReference>
<dbReference type="AlphaFoldDB" id="A0A3B0ZTF2"/>
<dbReference type="PANTHER" id="PTHR30026:SF20">
    <property type="entry name" value="OUTER MEMBRANE PROTEIN TOLC"/>
    <property type="match status" value="1"/>
</dbReference>
<dbReference type="PANTHER" id="PTHR30026">
    <property type="entry name" value="OUTER MEMBRANE PROTEIN TOLC"/>
    <property type="match status" value="1"/>
</dbReference>
<evidence type="ECO:0000256" key="2">
    <source>
        <dbReference type="ARBA" id="ARBA00022448"/>
    </source>
</evidence>